<dbReference type="NCBIfam" id="NF045542">
    <property type="entry name" value="Clp_rel_HeadMat"/>
    <property type="match status" value="1"/>
</dbReference>
<dbReference type="GO" id="GO:0004252">
    <property type="term" value="F:serine-type endopeptidase activity"/>
    <property type="evidence" value="ECO:0007669"/>
    <property type="project" value="InterPro"/>
</dbReference>
<keyword evidence="3 8" id="KW-0645">Protease</keyword>
<organism evidence="8 9">
    <name type="scientific">Mitsuokella multacida</name>
    <dbReference type="NCBI Taxonomy" id="52226"/>
    <lineage>
        <taxon>Bacteria</taxon>
        <taxon>Bacillati</taxon>
        <taxon>Bacillota</taxon>
        <taxon>Negativicutes</taxon>
        <taxon>Selenomonadales</taxon>
        <taxon>Selenomonadaceae</taxon>
        <taxon>Mitsuokella</taxon>
    </lineage>
</organism>
<evidence type="ECO:0000256" key="1">
    <source>
        <dbReference type="ARBA" id="ARBA00007039"/>
    </source>
</evidence>
<evidence type="ECO:0000256" key="3">
    <source>
        <dbReference type="ARBA" id="ARBA00022670"/>
    </source>
</evidence>
<dbReference type="GO" id="GO:0004176">
    <property type="term" value="F:ATP-dependent peptidase activity"/>
    <property type="evidence" value="ECO:0007669"/>
    <property type="project" value="InterPro"/>
</dbReference>
<dbReference type="InterPro" id="IPR023562">
    <property type="entry name" value="ClpP/TepA"/>
</dbReference>
<dbReference type="SUPFAM" id="SSF52096">
    <property type="entry name" value="ClpP/crotonase"/>
    <property type="match status" value="1"/>
</dbReference>
<reference evidence="8 9" key="1">
    <citation type="submission" date="2018-08" db="EMBL/GenBank/DDBJ databases">
        <title>A genome reference for cultivated species of the human gut microbiota.</title>
        <authorList>
            <person name="Zou Y."/>
            <person name="Xue W."/>
            <person name="Luo G."/>
        </authorList>
    </citation>
    <scope>NUCLEOTIDE SEQUENCE [LARGE SCALE GENOMIC DNA]</scope>
    <source>
        <strain evidence="8 9">AM25-21AC</strain>
    </source>
</reference>
<dbReference type="GO" id="GO:0006515">
    <property type="term" value="P:protein quality control for misfolded or incompletely synthesized proteins"/>
    <property type="evidence" value="ECO:0007669"/>
    <property type="project" value="TreeGrafter"/>
</dbReference>
<dbReference type="RefSeq" id="WP_118174465.1">
    <property type="nucleotide sequence ID" value="NZ_JAQEAO010000018.1"/>
</dbReference>
<protein>
    <recommendedName>
        <fullName evidence="6">ATP-dependent Clp protease proteolytic subunit</fullName>
    </recommendedName>
</protein>
<dbReference type="OrthoDB" id="9806592at2"/>
<evidence type="ECO:0000313" key="8">
    <source>
        <dbReference type="EMBL" id="RHF53436.1"/>
    </source>
</evidence>
<dbReference type="PRINTS" id="PR00127">
    <property type="entry name" value="CLPPROTEASEP"/>
</dbReference>
<dbReference type="GO" id="GO:0009368">
    <property type="term" value="C:endopeptidase Clp complex"/>
    <property type="evidence" value="ECO:0007669"/>
    <property type="project" value="TreeGrafter"/>
</dbReference>
<evidence type="ECO:0000256" key="4">
    <source>
        <dbReference type="ARBA" id="ARBA00022801"/>
    </source>
</evidence>
<evidence type="ECO:0000313" key="9">
    <source>
        <dbReference type="Proteomes" id="UP000283442"/>
    </source>
</evidence>
<dbReference type="AlphaFoldDB" id="A0A414NZR5"/>
<evidence type="ECO:0000256" key="2">
    <source>
        <dbReference type="ARBA" id="ARBA00022490"/>
    </source>
</evidence>
<keyword evidence="2" id="KW-0963">Cytoplasm</keyword>
<sequence length="254" mass="27451">MMIRVKNSAEGAEISISGNIVDDQEGNSMEWWWGEGNTGGYEWPSNIKKQLDAIDDEQPLTIYINSDGGSVAAGVAIANMVARHKGPTTAVVDGWACSVATQIFFAADTCRIPSNAYLMIHKPSCALYGDASDMAKAIEMLDTIQAGLESTYNKAAKDGVTPEQVHEMVEQETWLTGESAAQYFNVDVIEATQTAASVSNAFRAVAGTCKAIPQKIRDLLKQKEDRKPAPNADEEERKTMNMQVAIALALAEGE</sequence>
<evidence type="ECO:0000256" key="7">
    <source>
        <dbReference type="SAM" id="MobiDB-lite"/>
    </source>
</evidence>
<dbReference type="PANTHER" id="PTHR10381:SF70">
    <property type="entry name" value="ATP-DEPENDENT CLP PROTEASE PROTEOLYTIC SUBUNIT"/>
    <property type="match status" value="1"/>
</dbReference>
<evidence type="ECO:0000256" key="6">
    <source>
        <dbReference type="RuleBase" id="RU003567"/>
    </source>
</evidence>
<comment type="similarity">
    <text evidence="1 6">Belongs to the peptidase S14 family.</text>
</comment>
<feature type="region of interest" description="Disordered" evidence="7">
    <location>
        <begin position="220"/>
        <end position="239"/>
    </location>
</feature>
<name>A0A414NZR5_9FIRM</name>
<keyword evidence="4" id="KW-0378">Hydrolase</keyword>
<dbReference type="Proteomes" id="UP000283442">
    <property type="component" value="Unassembled WGS sequence"/>
</dbReference>
<comment type="caution">
    <text evidence="8">The sequence shown here is derived from an EMBL/GenBank/DDBJ whole genome shotgun (WGS) entry which is preliminary data.</text>
</comment>
<dbReference type="CDD" id="cd07016">
    <property type="entry name" value="S14_ClpP_1"/>
    <property type="match status" value="1"/>
</dbReference>
<gene>
    <name evidence="8" type="ORF">DW674_00820</name>
</gene>
<dbReference type="GO" id="GO:0051117">
    <property type="term" value="F:ATPase binding"/>
    <property type="evidence" value="ECO:0007669"/>
    <property type="project" value="TreeGrafter"/>
</dbReference>
<accession>A0A414NZR5</accession>
<dbReference type="PANTHER" id="PTHR10381">
    <property type="entry name" value="ATP-DEPENDENT CLP PROTEASE PROTEOLYTIC SUBUNIT"/>
    <property type="match status" value="1"/>
</dbReference>
<dbReference type="EMBL" id="QRHE01000001">
    <property type="protein sequence ID" value="RHF53436.1"/>
    <property type="molecule type" value="Genomic_DNA"/>
</dbReference>
<dbReference type="InterPro" id="IPR029045">
    <property type="entry name" value="ClpP/crotonase-like_dom_sf"/>
</dbReference>
<dbReference type="Gene3D" id="3.90.226.10">
    <property type="entry name" value="2-enoyl-CoA Hydratase, Chain A, domain 1"/>
    <property type="match status" value="1"/>
</dbReference>
<evidence type="ECO:0000256" key="5">
    <source>
        <dbReference type="ARBA" id="ARBA00022825"/>
    </source>
</evidence>
<proteinExistence type="inferred from homology"/>
<keyword evidence="5" id="KW-0720">Serine protease</keyword>
<dbReference type="Pfam" id="PF00574">
    <property type="entry name" value="CLP_protease"/>
    <property type="match status" value="1"/>
</dbReference>
<dbReference type="InterPro" id="IPR001907">
    <property type="entry name" value="ClpP"/>
</dbReference>